<feature type="region of interest" description="Disordered" evidence="1">
    <location>
        <begin position="184"/>
        <end position="212"/>
    </location>
</feature>
<dbReference type="AlphaFoldDB" id="A0A9R1TMB5"/>
<dbReference type="RefSeq" id="XP_011311418.1">
    <property type="nucleotide sequence ID" value="XM_011313116.1"/>
</dbReference>
<reference evidence="3" key="1">
    <citation type="submission" date="2025-08" db="UniProtKB">
        <authorList>
            <consortium name="RefSeq"/>
        </authorList>
    </citation>
    <scope>IDENTIFICATION</scope>
    <source>
        <strain evidence="3">USDA-PBARC FA_bdor</strain>
        <tissue evidence="3">Whole organism</tissue>
    </source>
</reference>
<evidence type="ECO:0000256" key="1">
    <source>
        <dbReference type="SAM" id="MobiDB-lite"/>
    </source>
</evidence>
<dbReference type="GeneID" id="105271527"/>
<dbReference type="Pfam" id="PF14958">
    <property type="entry name" value="PAAT-like"/>
    <property type="match status" value="1"/>
</dbReference>
<name>A0A9R1TMB5_9HYME</name>
<organism evidence="2 3">
    <name type="scientific">Fopius arisanus</name>
    <dbReference type="NCBI Taxonomy" id="64838"/>
    <lineage>
        <taxon>Eukaryota</taxon>
        <taxon>Metazoa</taxon>
        <taxon>Ecdysozoa</taxon>
        <taxon>Arthropoda</taxon>
        <taxon>Hexapoda</taxon>
        <taxon>Insecta</taxon>
        <taxon>Pterygota</taxon>
        <taxon>Neoptera</taxon>
        <taxon>Endopterygota</taxon>
        <taxon>Hymenoptera</taxon>
        <taxon>Apocrita</taxon>
        <taxon>Ichneumonoidea</taxon>
        <taxon>Braconidae</taxon>
        <taxon>Opiinae</taxon>
        <taxon>Fopius</taxon>
    </lineage>
</organism>
<sequence>MPLDDIADENTSIEIQSDVEHEPCTIVIKIKNGQKIVRMGISSEAEVLEIFKDSGEYATTIFSEFIDEFEGCTVYLGGVVFDRPTRETSIKFTRVKNERSSLYLYGIRLVLEDSKPPDNSSLDQLDYNHIISDFLTLLHPRKNKSVEKVSNGIPTSIPMALKEPGMIEYFHKFVDKTKTLPVEHNSCNDNEAESEDRASINNNDSPNESTAVYPPIASINSTNNEFSTLTSIIDTKFKDMEARLMQRIDQMEKNTNKTLEEILNKLKVI</sequence>
<dbReference type="Proteomes" id="UP000694866">
    <property type="component" value="Unplaced"/>
</dbReference>
<evidence type="ECO:0000313" key="2">
    <source>
        <dbReference type="Proteomes" id="UP000694866"/>
    </source>
</evidence>
<dbReference type="InterPro" id="IPR028043">
    <property type="entry name" value="PAAT-like"/>
</dbReference>
<feature type="compositionally biased region" description="Polar residues" evidence="1">
    <location>
        <begin position="199"/>
        <end position="210"/>
    </location>
</feature>
<dbReference type="PANTHER" id="PTHR14787">
    <property type="entry name" value="C10ORF188 FAMILY MEMBER"/>
    <property type="match status" value="1"/>
</dbReference>
<dbReference type="OrthoDB" id="7880149at2759"/>
<accession>A0A9R1TMB5</accession>
<evidence type="ECO:0000313" key="3">
    <source>
        <dbReference type="RefSeq" id="XP_011311418.1"/>
    </source>
</evidence>
<gene>
    <name evidence="3" type="primary">LOC105271527</name>
</gene>
<keyword evidence="2" id="KW-1185">Reference proteome</keyword>
<protein>
    <submittedName>
        <fullName evidence="3">Uncharacterized protein isoform X2</fullName>
    </submittedName>
</protein>
<dbReference type="PANTHER" id="PTHR14787:SF1">
    <property type="entry name" value="ATPASE PAAT"/>
    <property type="match status" value="1"/>
</dbReference>
<proteinExistence type="predicted"/>